<accession>A0A563VNN0</accession>
<protein>
    <submittedName>
        <fullName evidence="2">Uncharacterized protein</fullName>
    </submittedName>
</protein>
<keyword evidence="3" id="KW-1185">Reference proteome</keyword>
<name>A0A563VNN0_9CYAN</name>
<evidence type="ECO:0000256" key="1">
    <source>
        <dbReference type="SAM" id="Phobius"/>
    </source>
</evidence>
<organism evidence="2 3">
    <name type="scientific">Hyella patelloides LEGE 07179</name>
    <dbReference type="NCBI Taxonomy" id="945734"/>
    <lineage>
        <taxon>Bacteria</taxon>
        <taxon>Bacillati</taxon>
        <taxon>Cyanobacteriota</taxon>
        <taxon>Cyanophyceae</taxon>
        <taxon>Pleurocapsales</taxon>
        <taxon>Hyellaceae</taxon>
        <taxon>Hyella</taxon>
    </lineage>
</organism>
<dbReference type="RefSeq" id="WP_144864335.1">
    <property type="nucleotide sequence ID" value="NZ_LR213779.1"/>
</dbReference>
<sequence>MNIRMLVFSGIMTALAGALLGLIVAHIAEKESRQPIAIIAGSGLGFAVGVGYEAMQQNREREETD</sequence>
<dbReference type="Proteomes" id="UP000320055">
    <property type="component" value="Unassembled WGS sequence"/>
</dbReference>
<dbReference type="OrthoDB" id="462174at2"/>
<feature type="transmembrane region" description="Helical" evidence="1">
    <location>
        <begin position="35"/>
        <end position="52"/>
    </location>
</feature>
<evidence type="ECO:0000313" key="2">
    <source>
        <dbReference type="EMBL" id="VEP13031.1"/>
    </source>
</evidence>
<dbReference type="AlphaFoldDB" id="A0A563VNN0"/>
<keyword evidence="1" id="KW-0812">Transmembrane</keyword>
<evidence type="ECO:0000313" key="3">
    <source>
        <dbReference type="Proteomes" id="UP000320055"/>
    </source>
</evidence>
<reference evidence="2 3" key="1">
    <citation type="submission" date="2019-01" db="EMBL/GenBank/DDBJ databases">
        <authorList>
            <person name="Brito A."/>
        </authorList>
    </citation>
    <scope>NUCLEOTIDE SEQUENCE [LARGE SCALE GENOMIC DNA]</scope>
    <source>
        <strain evidence="2">1</strain>
    </source>
</reference>
<gene>
    <name evidence="2" type="ORF">H1P_180013</name>
</gene>
<keyword evidence="1" id="KW-1133">Transmembrane helix</keyword>
<dbReference type="EMBL" id="CAACVJ010000090">
    <property type="protein sequence ID" value="VEP13031.1"/>
    <property type="molecule type" value="Genomic_DNA"/>
</dbReference>
<keyword evidence="1" id="KW-0472">Membrane</keyword>
<proteinExistence type="predicted"/>